<organism evidence="1 2">
    <name type="scientific">Aspergillus campestris (strain IBT 28561)</name>
    <dbReference type="NCBI Taxonomy" id="1392248"/>
    <lineage>
        <taxon>Eukaryota</taxon>
        <taxon>Fungi</taxon>
        <taxon>Dikarya</taxon>
        <taxon>Ascomycota</taxon>
        <taxon>Pezizomycotina</taxon>
        <taxon>Eurotiomycetes</taxon>
        <taxon>Eurotiomycetidae</taxon>
        <taxon>Eurotiales</taxon>
        <taxon>Aspergillaceae</taxon>
        <taxon>Aspergillus</taxon>
        <taxon>Aspergillus subgen. Circumdati</taxon>
    </lineage>
</organism>
<comment type="caution">
    <text evidence="1">The sequence shown here is derived from an EMBL/GenBank/DDBJ whole genome shotgun (WGS) entry which is preliminary data.</text>
</comment>
<protein>
    <submittedName>
        <fullName evidence="1">Uncharacterized protein</fullName>
    </submittedName>
</protein>
<evidence type="ECO:0000313" key="2">
    <source>
        <dbReference type="Proteomes" id="UP000234254"/>
    </source>
</evidence>
<dbReference type="OrthoDB" id="61900at2759"/>
<accession>A0A2I1CYW9</accession>
<dbReference type="AlphaFoldDB" id="A0A2I1CYW9"/>
<dbReference type="GeneID" id="36549411"/>
<proteinExistence type="predicted"/>
<keyword evidence="2" id="KW-1185">Reference proteome</keyword>
<reference evidence="1" key="1">
    <citation type="submission" date="2016-12" db="EMBL/GenBank/DDBJ databases">
        <title>The genomes of Aspergillus section Nigri reveals drivers in fungal speciation.</title>
        <authorList>
            <consortium name="DOE Joint Genome Institute"/>
            <person name="Vesth T.C."/>
            <person name="Nybo J."/>
            <person name="Theobald S."/>
            <person name="Brandl J."/>
            <person name="Frisvad J.C."/>
            <person name="Nielsen K.F."/>
            <person name="Lyhne E.K."/>
            <person name="Kogle M.E."/>
            <person name="Kuo A."/>
            <person name="Riley R."/>
            <person name="Clum A."/>
            <person name="Nolan M."/>
            <person name="Lipzen A."/>
            <person name="Salamov A."/>
            <person name="Henrissat B."/>
            <person name="Wiebenga A."/>
            <person name="De vries R.P."/>
            <person name="Grigoriev I.V."/>
            <person name="Mortensen U.H."/>
            <person name="Andersen M.R."/>
            <person name="Baker S.E."/>
        </authorList>
    </citation>
    <scope>NUCLEOTIDE SEQUENCE</scope>
    <source>
        <strain evidence="1">IBT 28561</strain>
    </source>
</reference>
<dbReference type="VEuPathDB" id="FungiDB:P168DRAFT_346667"/>
<evidence type="ECO:0000313" key="1">
    <source>
        <dbReference type="EMBL" id="PKY02829.1"/>
    </source>
</evidence>
<dbReference type="Proteomes" id="UP000234254">
    <property type="component" value="Unassembled WGS sequence"/>
</dbReference>
<name>A0A2I1CYW9_ASPC2</name>
<dbReference type="RefSeq" id="XP_024691423.1">
    <property type="nucleotide sequence ID" value="XM_024841882.1"/>
</dbReference>
<dbReference type="EMBL" id="MSFM01000009">
    <property type="protein sequence ID" value="PKY02829.1"/>
    <property type="molecule type" value="Genomic_DNA"/>
</dbReference>
<gene>
    <name evidence="1" type="ORF">P168DRAFT_346667</name>
</gene>
<sequence>MPADITTNTRDVRNLVNGDVNGDQTGGDKVAGNKLLLTGSDEELSEDLEKICQLVSSMSLKGLQTKVAAHQGFSVLEARQLRHGLERFHTLHYTGTLDTSKSVCEMRFSDLLPHIVTPSSADPQATLRYNTLMQNIRRRKGGIVADPFLSSRLVQRWAVDPCLSLACIQGSFTTRHILRDFASGMINLLAKQKIHVVWILPSNTSDSKKYGPIDIVKQLVSQILHQNPAMLNERCASLNAARSREAYSLDNWFDILGSVLVGVNRIYIVVDLEVLGGNDHKWSDRFIRLFDELQRRQVPTVVKPILLSCRKPAFTGLRGGYDISIDVSSARVMERLQSRCTRKSR</sequence>